<feature type="transmembrane region" description="Helical" evidence="2">
    <location>
        <begin position="44"/>
        <end position="64"/>
    </location>
</feature>
<dbReference type="Pfam" id="PF02517">
    <property type="entry name" value="Rce1-like"/>
    <property type="match status" value="1"/>
</dbReference>
<organism evidence="4 5">
    <name type="scientific">Fodinicola feengrottensis</name>
    <dbReference type="NCBI Taxonomy" id="435914"/>
    <lineage>
        <taxon>Bacteria</taxon>
        <taxon>Bacillati</taxon>
        <taxon>Actinomycetota</taxon>
        <taxon>Actinomycetes</taxon>
        <taxon>Mycobacteriales</taxon>
        <taxon>Fodinicola</taxon>
    </lineage>
</organism>
<keyword evidence="4" id="KW-0645">Protease</keyword>
<dbReference type="GO" id="GO:0008237">
    <property type="term" value="F:metallopeptidase activity"/>
    <property type="evidence" value="ECO:0007669"/>
    <property type="project" value="UniProtKB-KW"/>
</dbReference>
<feature type="transmembrane region" description="Helical" evidence="2">
    <location>
        <begin position="76"/>
        <end position="97"/>
    </location>
</feature>
<feature type="region of interest" description="Disordered" evidence="1">
    <location>
        <begin position="219"/>
        <end position="242"/>
    </location>
</feature>
<keyword evidence="2" id="KW-0812">Transmembrane</keyword>
<sequence>MVMGWSRARSLSWRRRVVAGTAIAGTTLLGVSLSTKPGSPRFYGLTGAVAAVWLAGGLASGPLHRGRTVRGGGRPVVGPVLLGVGAFGAFYAAALVARPIPPLRDAIAGILQYAHEGTSPLVLFTTLANGAAEETFFRGAVFAAAGDRAPVTVTTAVYTLATTATGNPALVLASIPMGALFALQRRGTGGIQAPLITHLTWSTLMLTFLPPLFAKRSTCSSHEPRSGQPGCLSKSRTQRPLS</sequence>
<comment type="caution">
    <text evidence="4">The sequence shown here is derived from an EMBL/GenBank/DDBJ whole genome shotgun (WGS) entry which is preliminary data.</text>
</comment>
<evidence type="ECO:0000259" key="3">
    <source>
        <dbReference type="Pfam" id="PF02517"/>
    </source>
</evidence>
<protein>
    <submittedName>
        <fullName evidence="4">CPBP family intramembrane metalloprotease</fullName>
    </submittedName>
</protein>
<feature type="domain" description="CAAX prenyl protease 2/Lysostaphin resistance protein A-like" evidence="3">
    <location>
        <begin position="120"/>
        <end position="203"/>
    </location>
</feature>
<dbReference type="Proteomes" id="UP001500618">
    <property type="component" value="Unassembled WGS sequence"/>
</dbReference>
<dbReference type="InterPro" id="IPR003675">
    <property type="entry name" value="Rce1/LyrA-like_dom"/>
</dbReference>
<keyword evidence="2" id="KW-0472">Membrane</keyword>
<evidence type="ECO:0000313" key="5">
    <source>
        <dbReference type="Proteomes" id="UP001500618"/>
    </source>
</evidence>
<gene>
    <name evidence="4" type="ORF">GCM10009765_22340</name>
</gene>
<keyword evidence="2" id="KW-1133">Transmembrane helix</keyword>
<keyword evidence="5" id="KW-1185">Reference proteome</keyword>
<evidence type="ECO:0000256" key="2">
    <source>
        <dbReference type="SAM" id="Phobius"/>
    </source>
</evidence>
<evidence type="ECO:0000313" key="4">
    <source>
        <dbReference type="EMBL" id="GAA1672500.1"/>
    </source>
</evidence>
<keyword evidence="4" id="KW-0378">Hydrolase</keyword>
<reference evidence="5" key="1">
    <citation type="journal article" date="2019" name="Int. J. Syst. Evol. Microbiol.">
        <title>The Global Catalogue of Microorganisms (GCM) 10K type strain sequencing project: providing services to taxonomists for standard genome sequencing and annotation.</title>
        <authorList>
            <consortium name="The Broad Institute Genomics Platform"/>
            <consortium name="The Broad Institute Genome Sequencing Center for Infectious Disease"/>
            <person name="Wu L."/>
            <person name="Ma J."/>
        </authorList>
    </citation>
    <scope>NUCLEOTIDE SEQUENCE [LARGE SCALE GENOMIC DNA]</scope>
    <source>
        <strain evidence="5">JCM 14718</strain>
    </source>
</reference>
<evidence type="ECO:0000256" key="1">
    <source>
        <dbReference type="SAM" id="MobiDB-lite"/>
    </source>
</evidence>
<keyword evidence="4" id="KW-0482">Metalloprotease</keyword>
<dbReference type="EMBL" id="BAAANY010000008">
    <property type="protein sequence ID" value="GAA1672500.1"/>
    <property type="molecule type" value="Genomic_DNA"/>
</dbReference>
<proteinExistence type="predicted"/>
<name>A0ABP4SI68_9ACTN</name>
<accession>A0ABP4SI68</accession>